<evidence type="ECO:0000256" key="10">
    <source>
        <dbReference type="ARBA" id="ARBA00023027"/>
    </source>
</evidence>
<comment type="function">
    <text evidence="18">Catalyzes the epimerization of the S- and R-forms of NAD(P)HX, a damaged form of NAD(P)H that is a result of enzymatic or heat-dependent hydration. This is a prerequisite for the S-specific NAD(P)H-hydrate dehydratase to allow the repair of both epimers of NAD(P)HX.</text>
</comment>
<evidence type="ECO:0000256" key="16">
    <source>
        <dbReference type="ARBA" id="ARBA00049209"/>
    </source>
</evidence>
<gene>
    <name evidence="17" type="primary">nnrD</name>
    <name evidence="18" type="synonym">nnrE</name>
    <name evidence="22" type="ORF">A2519_04715</name>
</gene>
<evidence type="ECO:0000256" key="12">
    <source>
        <dbReference type="ARBA" id="ARBA00023239"/>
    </source>
</evidence>
<organism evidence="22 23">
    <name type="scientific">Candidatus Raymondbacteria bacterium RIFOXYD12_FULL_49_13</name>
    <dbReference type="NCBI Taxonomy" id="1817890"/>
    <lineage>
        <taxon>Bacteria</taxon>
        <taxon>Raymondiibacteriota</taxon>
    </lineage>
</organism>
<dbReference type="AlphaFoldDB" id="A0A1F7F5K2"/>
<dbReference type="InterPro" id="IPR030677">
    <property type="entry name" value="Nnr"/>
</dbReference>
<dbReference type="PANTHER" id="PTHR12592:SF0">
    <property type="entry name" value="ATP-DEPENDENT (S)-NAD(P)H-HYDRATE DEHYDRATASE"/>
    <property type="match status" value="1"/>
</dbReference>
<comment type="function">
    <text evidence="14 19">Bifunctional enzyme that catalyzes the epimerization of the S- and R-forms of NAD(P)HX and the dehydration of the S-form of NAD(P)HX at the expense of ADP, which is converted to AMP. This allows the repair of both epimers of NAD(P)HX, a damaged form of NAD(P)H that is a result of enzymatic or heat-dependent hydration.</text>
</comment>
<dbReference type="Gene3D" id="3.40.50.10260">
    <property type="entry name" value="YjeF N-terminal domain"/>
    <property type="match status" value="1"/>
</dbReference>
<dbReference type="HAMAP" id="MF_01965">
    <property type="entry name" value="NADHX_dehydratase"/>
    <property type="match status" value="1"/>
</dbReference>
<keyword evidence="5 18" id="KW-0479">Metal-binding</keyword>
<dbReference type="InterPro" id="IPR000631">
    <property type="entry name" value="CARKD"/>
</dbReference>
<comment type="cofactor">
    <cofactor evidence="18 19">
        <name>K(+)</name>
        <dbReference type="ChEBI" id="CHEBI:29103"/>
    </cofactor>
    <text evidence="18 19">Binds 1 potassium ion per subunit.</text>
</comment>
<dbReference type="InterPro" id="IPR036652">
    <property type="entry name" value="YjeF_N_dom_sf"/>
</dbReference>
<dbReference type="GO" id="GO:0052855">
    <property type="term" value="F:ADP-dependent NAD(P)H-hydrate dehydratase activity"/>
    <property type="evidence" value="ECO:0007669"/>
    <property type="project" value="UniProtKB-UniRule"/>
</dbReference>
<accession>A0A1F7F5K2</accession>
<evidence type="ECO:0000256" key="5">
    <source>
        <dbReference type="ARBA" id="ARBA00022723"/>
    </source>
</evidence>
<dbReference type="GO" id="GO:0046872">
    <property type="term" value="F:metal ion binding"/>
    <property type="evidence" value="ECO:0007669"/>
    <property type="project" value="UniProtKB-UniRule"/>
</dbReference>
<dbReference type="NCBIfam" id="TIGR00196">
    <property type="entry name" value="yjeF_cterm"/>
    <property type="match status" value="1"/>
</dbReference>
<keyword evidence="8 17" id="KW-0521">NADP</keyword>
<comment type="caution">
    <text evidence="18">Lacks conserved residue(s) required for the propagation of feature annotation.</text>
</comment>
<feature type="binding site" evidence="17">
    <location>
        <begin position="420"/>
        <end position="424"/>
    </location>
    <ligand>
        <name>AMP</name>
        <dbReference type="ChEBI" id="CHEBI:456215"/>
    </ligand>
</feature>
<keyword evidence="6 17" id="KW-0547">Nucleotide-binding</keyword>
<feature type="binding site" evidence="17">
    <location>
        <position position="261"/>
    </location>
    <ligand>
        <name>(6S)-NADPHX</name>
        <dbReference type="ChEBI" id="CHEBI:64076"/>
    </ligand>
</feature>
<feature type="binding site" evidence="18">
    <location>
        <position position="160"/>
    </location>
    <ligand>
        <name>(6S)-NADPHX</name>
        <dbReference type="ChEBI" id="CHEBI:64076"/>
    </ligand>
</feature>
<name>A0A1F7F5K2_UNCRA</name>
<dbReference type="GO" id="GO:0110051">
    <property type="term" value="P:metabolite repair"/>
    <property type="evidence" value="ECO:0007669"/>
    <property type="project" value="TreeGrafter"/>
</dbReference>
<evidence type="ECO:0000313" key="22">
    <source>
        <dbReference type="EMBL" id="OGK01863.1"/>
    </source>
</evidence>
<sequence length="516" mass="53860">MNILSVQDARDLDRRTIDSGVSGGLLMERAGEGLCEAVLLAAAPGKRISLLVVCGKGNNGGDGFAAARLCAHAGHTVTCLALFPCGAYSGHARSHLDKLAGTGVNTVHCAIPSEWPDFNEFNIIIDALFGTGFSGEIKEPMLAECIDRINRSSAIVIAADTPSGINSDTGEVPGPAVVADITVTMGAPKLGQFFFPARSFVGDLRVKDIGYIPEELSRTGLCRAIDRIDMCRALPQRPGNAHKNQCGRVLVVAGSTGYTGAAALCARAAQKSGAGLVSLCIPRSLDNILEIKLTEEITCPLADGNKGYLTEKNADAILALAGEYQVLAIGPGLGRNASTAAMVRKVVARSPVPVVLDADGINAYEKAGHLLKKAKSPVIITPHDGELKRLTGEKEIGWGPARIRALRNIQKELGITIVLKGGPTLVVSSTCMVNVNTTGNPGMATAGAGDVLTGLISGLYAQTHNLEQAVLTGVYLHGLAGDYGAMACTEYCLTAGDIITFFPQAFMETAGIRKTL</sequence>
<evidence type="ECO:0000259" key="20">
    <source>
        <dbReference type="PROSITE" id="PS51383"/>
    </source>
</evidence>
<evidence type="ECO:0000256" key="15">
    <source>
        <dbReference type="ARBA" id="ARBA00048238"/>
    </source>
</evidence>
<dbReference type="SUPFAM" id="SSF64153">
    <property type="entry name" value="YjeF N-terminal domain-like"/>
    <property type="match status" value="1"/>
</dbReference>
<evidence type="ECO:0000256" key="2">
    <source>
        <dbReference type="ARBA" id="ARBA00000909"/>
    </source>
</evidence>
<dbReference type="GO" id="GO:0046496">
    <property type="term" value="P:nicotinamide nucleotide metabolic process"/>
    <property type="evidence" value="ECO:0007669"/>
    <property type="project" value="UniProtKB-UniRule"/>
</dbReference>
<reference evidence="22 23" key="1">
    <citation type="journal article" date="2016" name="Nat. Commun.">
        <title>Thousands of microbial genomes shed light on interconnected biogeochemical processes in an aquifer system.</title>
        <authorList>
            <person name="Anantharaman K."/>
            <person name="Brown C.T."/>
            <person name="Hug L.A."/>
            <person name="Sharon I."/>
            <person name="Castelle C.J."/>
            <person name="Probst A.J."/>
            <person name="Thomas B.C."/>
            <person name="Singh A."/>
            <person name="Wilkins M.J."/>
            <person name="Karaoz U."/>
            <person name="Brodie E.L."/>
            <person name="Williams K.H."/>
            <person name="Hubbard S.S."/>
            <person name="Banfield J.F."/>
        </authorList>
    </citation>
    <scope>NUCLEOTIDE SEQUENCE [LARGE SCALE GENOMIC DNA]</scope>
</reference>
<dbReference type="GO" id="GO:0005524">
    <property type="term" value="F:ATP binding"/>
    <property type="evidence" value="ECO:0007669"/>
    <property type="project" value="UniProtKB-UniRule"/>
</dbReference>
<evidence type="ECO:0000256" key="9">
    <source>
        <dbReference type="ARBA" id="ARBA00022958"/>
    </source>
</evidence>
<dbReference type="PANTHER" id="PTHR12592">
    <property type="entry name" value="ATP-DEPENDENT (S)-NAD(P)H-HYDRATE DEHYDRATASE FAMILY MEMBER"/>
    <property type="match status" value="1"/>
</dbReference>
<feature type="binding site" evidence="18">
    <location>
        <begin position="130"/>
        <end position="136"/>
    </location>
    <ligand>
        <name>(6S)-NADPHX</name>
        <dbReference type="ChEBI" id="CHEBI:64076"/>
    </ligand>
</feature>
<evidence type="ECO:0000256" key="13">
    <source>
        <dbReference type="ARBA" id="ARBA00023268"/>
    </source>
</evidence>
<keyword evidence="10 17" id="KW-0520">NAD</keyword>
<evidence type="ECO:0000256" key="14">
    <source>
        <dbReference type="ARBA" id="ARBA00025153"/>
    </source>
</evidence>
<feature type="binding site" evidence="17">
    <location>
        <position position="449"/>
    </location>
    <ligand>
        <name>AMP</name>
        <dbReference type="ChEBI" id="CHEBI:456215"/>
    </ligand>
</feature>
<comment type="similarity">
    <text evidence="17">Belongs to the NnrD/CARKD family.</text>
</comment>
<protein>
    <recommendedName>
        <fullName evidence="19">Bifunctional NAD(P)H-hydrate repair enzyme</fullName>
    </recommendedName>
    <alternativeName>
        <fullName evidence="19">Nicotinamide nucleotide repair protein</fullName>
    </alternativeName>
    <domain>
        <recommendedName>
            <fullName evidence="19">ADP-dependent (S)-NAD(P)H-hydrate dehydratase</fullName>
            <ecNumber evidence="19">4.2.1.136</ecNumber>
        </recommendedName>
        <alternativeName>
            <fullName evidence="19">ADP-dependent NAD(P)HX dehydratase</fullName>
        </alternativeName>
    </domain>
    <domain>
        <recommendedName>
            <fullName evidence="19">NAD(P)H-hydrate epimerase</fullName>
            <ecNumber evidence="19">5.1.99.6</ecNumber>
        </recommendedName>
    </domain>
</protein>
<feature type="domain" description="YjeF C-terminal" evidence="20">
    <location>
        <begin position="226"/>
        <end position="509"/>
    </location>
</feature>
<dbReference type="Pfam" id="PF03853">
    <property type="entry name" value="YjeF_N"/>
    <property type="match status" value="1"/>
</dbReference>
<keyword evidence="9 18" id="KW-0630">Potassium</keyword>
<comment type="similarity">
    <text evidence="18">Belongs to the NnrE/AIBP family.</text>
</comment>
<keyword evidence="11 18" id="KW-0413">Isomerase</keyword>
<feature type="binding site" evidence="18">
    <location>
        <position position="126"/>
    </location>
    <ligand>
        <name>K(+)</name>
        <dbReference type="ChEBI" id="CHEBI:29103"/>
    </ligand>
</feature>
<comment type="caution">
    <text evidence="22">The sequence shown here is derived from an EMBL/GenBank/DDBJ whole genome shotgun (WGS) entry which is preliminary data.</text>
</comment>
<keyword evidence="13" id="KW-0511">Multifunctional enzyme</keyword>
<dbReference type="InterPro" id="IPR017953">
    <property type="entry name" value="Carbohydrate_kinase_pred_CS"/>
</dbReference>
<comment type="function">
    <text evidence="17">Catalyzes the dehydration of the S-form of NAD(P)HX at the expense of ADP, which is converted to AMP. Together with NAD(P)HX epimerase, which catalyzes the epimerization of the S- and R-forms, the enzyme allows the repair of both epimers of NAD(P)HX, a damaged form of NAD(P)H that is a result of enzymatic or heat-dependent hydration.</text>
</comment>
<feature type="domain" description="YjeF N-terminal" evidence="21">
    <location>
        <begin position="9"/>
        <end position="217"/>
    </location>
</feature>
<evidence type="ECO:0000256" key="17">
    <source>
        <dbReference type="HAMAP-Rule" id="MF_01965"/>
    </source>
</evidence>
<evidence type="ECO:0000313" key="23">
    <source>
        <dbReference type="Proteomes" id="UP000179243"/>
    </source>
</evidence>
<comment type="subunit">
    <text evidence="17">Homotetramer.</text>
</comment>
<dbReference type="InterPro" id="IPR029056">
    <property type="entry name" value="Ribokinase-like"/>
</dbReference>
<dbReference type="Proteomes" id="UP000179243">
    <property type="component" value="Unassembled WGS sequence"/>
</dbReference>
<comment type="cofactor">
    <cofactor evidence="17">
        <name>Mg(2+)</name>
        <dbReference type="ChEBI" id="CHEBI:18420"/>
    </cofactor>
</comment>
<feature type="binding site" evidence="17">
    <location>
        <position position="332"/>
    </location>
    <ligand>
        <name>(6S)-NADPHX</name>
        <dbReference type="ChEBI" id="CHEBI:64076"/>
    </ligand>
</feature>
<keyword evidence="12 17" id="KW-0456">Lyase</keyword>
<evidence type="ECO:0000256" key="11">
    <source>
        <dbReference type="ARBA" id="ARBA00023235"/>
    </source>
</evidence>
<comment type="catalytic activity">
    <reaction evidence="2 18 19">
        <text>(6R)-NADPHX = (6S)-NADPHX</text>
        <dbReference type="Rhea" id="RHEA:32227"/>
        <dbReference type="ChEBI" id="CHEBI:64076"/>
        <dbReference type="ChEBI" id="CHEBI:64077"/>
        <dbReference type="EC" id="5.1.99.6"/>
    </reaction>
</comment>
<dbReference type="CDD" id="cd01171">
    <property type="entry name" value="YXKO-related"/>
    <property type="match status" value="1"/>
</dbReference>
<feature type="binding site" evidence="17">
    <location>
        <position position="383"/>
    </location>
    <ligand>
        <name>(6S)-NADPHX</name>
        <dbReference type="ChEBI" id="CHEBI:64076"/>
    </ligand>
</feature>
<evidence type="ECO:0000256" key="6">
    <source>
        <dbReference type="ARBA" id="ARBA00022741"/>
    </source>
</evidence>
<dbReference type="GO" id="GO:0052856">
    <property type="term" value="F:NAD(P)HX epimerase activity"/>
    <property type="evidence" value="ECO:0007669"/>
    <property type="project" value="UniProtKB-UniRule"/>
</dbReference>
<dbReference type="HAMAP" id="MF_01966">
    <property type="entry name" value="NADHX_epimerase"/>
    <property type="match status" value="1"/>
</dbReference>
<dbReference type="PROSITE" id="PS01050">
    <property type="entry name" value="YJEF_C_2"/>
    <property type="match status" value="1"/>
</dbReference>
<keyword evidence="7 17" id="KW-0067">ATP-binding</keyword>
<comment type="catalytic activity">
    <reaction evidence="16 17 19">
        <text>(6S)-NADPHX + ADP = AMP + phosphate + NADPH + H(+)</text>
        <dbReference type="Rhea" id="RHEA:32235"/>
        <dbReference type="ChEBI" id="CHEBI:15378"/>
        <dbReference type="ChEBI" id="CHEBI:43474"/>
        <dbReference type="ChEBI" id="CHEBI:57783"/>
        <dbReference type="ChEBI" id="CHEBI:64076"/>
        <dbReference type="ChEBI" id="CHEBI:456215"/>
        <dbReference type="ChEBI" id="CHEBI:456216"/>
        <dbReference type="EC" id="4.2.1.136"/>
    </reaction>
</comment>
<comment type="catalytic activity">
    <reaction evidence="15 17 19">
        <text>(6S)-NADHX + ADP = AMP + phosphate + NADH + H(+)</text>
        <dbReference type="Rhea" id="RHEA:32223"/>
        <dbReference type="ChEBI" id="CHEBI:15378"/>
        <dbReference type="ChEBI" id="CHEBI:43474"/>
        <dbReference type="ChEBI" id="CHEBI:57945"/>
        <dbReference type="ChEBI" id="CHEBI:64074"/>
        <dbReference type="ChEBI" id="CHEBI:456215"/>
        <dbReference type="ChEBI" id="CHEBI:456216"/>
        <dbReference type="EC" id="4.2.1.136"/>
    </reaction>
</comment>
<evidence type="ECO:0000256" key="8">
    <source>
        <dbReference type="ARBA" id="ARBA00022857"/>
    </source>
</evidence>
<feature type="binding site" evidence="18">
    <location>
        <position position="59"/>
    </location>
    <ligand>
        <name>K(+)</name>
        <dbReference type="ChEBI" id="CHEBI:29103"/>
    </ligand>
</feature>
<evidence type="ECO:0000256" key="18">
    <source>
        <dbReference type="HAMAP-Rule" id="MF_01966"/>
    </source>
</evidence>
<feature type="binding site" evidence="17">
    <location>
        <position position="450"/>
    </location>
    <ligand>
        <name>(6S)-NADPHX</name>
        <dbReference type="ChEBI" id="CHEBI:64076"/>
    </ligand>
</feature>
<dbReference type="EC" id="5.1.99.6" evidence="19"/>
<dbReference type="NCBIfam" id="TIGR00197">
    <property type="entry name" value="yjeF_nterm"/>
    <property type="match status" value="1"/>
</dbReference>
<dbReference type="Gene3D" id="3.40.1190.20">
    <property type="match status" value="1"/>
</dbReference>
<dbReference type="EC" id="4.2.1.136" evidence="19"/>
<evidence type="ECO:0000259" key="21">
    <source>
        <dbReference type="PROSITE" id="PS51385"/>
    </source>
</evidence>
<dbReference type="PIRSF" id="PIRSF017184">
    <property type="entry name" value="Nnr"/>
    <property type="match status" value="1"/>
</dbReference>
<evidence type="ECO:0000256" key="3">
    <source>
        <dbReference type="ARBA" id="ARBA00006001"/>
    </source>
</evidence>
<evidence type="ECO:0000256" key="1">
    <source>
        <dbReference type="ARBA" id="ARBA00000013"/>
    </source>
</evidence>
<evidence type="ECO:0000256" key="7">
    <source>
        <dbReference type="ARBA" id="ARBA00022840"/>
    </source>
</evidence>
<feature type="binding site" evidence="18">
    <location>
        <position position="163"/>
    </location>
    <ligand>
        <name>K(+)</name>
        <dbReference type="ChEBI" id="CHEBI:29103"/>
    </ligand>
</feature>
<comment type="similarity">
    <text evidence="3 19">In the N-terminal section; belongs to the NnrE/AIBP family.</text>
</comment>
<feature type="binding site" evidence="18">
    <location>
        <begin position="58"/>
        <end position="62"/>
    </location>
    <ligand>
        <name>(6S)-NADPHX</name>
        <dbReference type="ChEBI" id="CHEBI:64076"/>
    </ligand>
</feature>
<dbReference type="EMBL" id="MFYX01000117">
    <property type="protein sequence ID" value="OGK01863.1"/>
    <property type="molecule type" value="Genomic_DNA"/>
</dbReference>
<evidence type="ECO:0000256" key="19">
    <source>
        <dbReference type="PIRNR" id="PIRNR017184"/>
    </source>
</evidence>
<dbReference type="PROSITE" id="PS51385">
    <property type="entry name" value="YJEF_N"/>
    <property type="match status" value="1"/>
</dbReference>
<comment type="catalytic activity">
    <reaction evidence="1 18 19">
        <text>(6R)-NADHX = (6S)-NADHX</text>
        <dbReference type="Rhea" id="RHEA:32215"/>
        <dbReference type="ChEBI" id="CHEBI:64074"/>
        <dbReference type="ChEBI" id="CHEBI:64075"/>
        <dbReference type="EC" id="5.1.99.6"/>
    </reaction>
</comment>
<dbReference type="Pfam" id="PF01256">
    <property type="entry name" value="Carb_kinase"/>
    <property type="match status" value="1"/>
</dbReference>
<proteinExistence type="inferred from homology"/>
<dbReference type="PROSITE" id="PS51383">
    <property type="entry name" value="YJEF_C_3"/>
    <property type="match status" value="1"/>
</dbReference>
<dbReference type="SUPFAM" id="SSF53613">
    <property type="entry name" value="Ribokinase-like"/>
    <property type="match status" value="1"/>
</dbReference>
<comment type="similarity">
    <text evidence="4 19">In the C-terminal section; belongs to the NnrD/CARKD family.</text>
</comment>
<evidence type="ECO:0000256" key="4">
    <source>
        <dbReference type="ARBA" id="ARBA00009524"/>
    </source>
</evidence>
<dbReference type="InterPro" id="IPR004443">
    <property type="entry name" value="YjeF_N_dom"/>
</dbReference>